<accession>A0AAD5VI73</accession>
<sequence>MHLVLVSSRFKTHPAGVGTMREALHLWASWRVCYSQHLVLPQGLLVFMSSQTPIPYTKRSCFSHSKASAFKSPWQSLTPSSAQTLTPTLNQYTASALTANQADVSAHSTLRQLTAVSQLSKIPRYRRISPPSQPHKPVQPAQVVLPHQSHLDFPQPPQPPKRARIPPQPRQSPSPSQLSQTPQLPLYNQSPQSPPSHRPTQIPQPPLLLQTVQPAQSTQRHQLRQTFQIPRPAHLSQPCSTHIITPSLPNDPTSPSTQPSQNAERGILTGAHHNIFNNAQFIQDNSTNNRPSGLNLLFQHAMPDAFHNSAARYPHPNVTWSDIKDNMLWMRGSFGIGKTAIAQSCTEVLESQRKLIAAMFLSRANADRNDPRQFFPSLAYQIATQCPALGDIIAARIIQDPALSTKTLAKQFEDLLARPLIIDGLDECRGTIEQCEIIKIIADSVRNRTTPFRWFITSRPEDHITRTMHSKDIASVSTQFELPVSRNIDHEILLYLTDELGKTRESHALPKTWLTEEALALLVERAGGLWIYISTIVRFINDGNSFGPEDQLRIVIEFAQDLGAKSELDNPLEELDSLYRLIVAQIPARMNQTIRKILLLDHLKDFCTPDIAAVLGLDEKQFLHCCSSIRSVVEVWSARYNSLYMNFYHASFLDFMFDTKRSKELCVLHGRDGYLRELLGWLGEVYSRSTGTLIPDKFHHYAHISQVDSEEFPELILPSKPPLVEGIGGGEYYVLVLNFLWSLCSEINLHPMDVETAMLFERLPFQKMFKLLPDEVDPMRWGFDVHKIRSCIPVEFRDKIVRLGKCPVAGCLNRDNVVILGSGDNETVAPTYHPNFPGVFELRKTPVRNFM</sequence>
<dbReference type="Pfam" id="PF24883">
    <property type="entry name" value="NPHP3_N"/>
    <property type="match status" value="1"/>
</dbReference>
<organism evidence="4 5">
    <name type="scientific">Leucocoprinus birnbaumii</name>
    <dbReference type="NCBI Taxonomy" id="56174"/>
    <lineage>
        <taxon>Eukaryota</taxon>
        <taxon>Fungi</taxon>
        <taxon>Dikarya</taxon>
        <taxon>Basidiomycota</taxon>
        <taxon>Agaricomycotina</taxon>
        <taxon>Agaricomycetes</taxon>
        <taxon>Agaricomycetidae</taxon>
        <taxon>Agaricales</taxon>
        <taxon>Agaricineae</taxon>
        <taxon>Agaricaceae</taxon>
        <taxon>Leucocoprinus</taxon>
    </lineage>
</organism>
<gene>
    <name evidence="4" type="ORF">NP233_g10583</name>
</gene>
<proteinExistence type="predicted"/>
<dbReference type="Proteomes" id="UP001213000">
    <property type="component" value="Unassembled WGS sequence"/>
</dbReference>
<keyword evidence="5" id="KW-1185">Reference proteome</keyword>
<name>A0AAD5VI73_9AGAR</name>
<dbReference type="AlphaFoldDB" id="A0AAD5VI73"/>
<evidence type="ECO:0000313" key="4">
    <source>
        <dbReference type="EMBL" id="KAJ3560821.1"/>
    </source>
</evidence>
<protein>
    <recommendedName>
        <fullName evidence="3">Nephrocystin 3-like N-terminal domain-containing protein</fullName>
    </recommendedName>
</protein>
<feature type="domain" description="Nephrocystin 3-like N-terminal" evidence="3">
    <location>
        <begin position="320"/>
        <end position="459"/>
    </location>
</feature>
<dbReference type="PANTHER" id="PTHR10039:SF14">
    <property type="entry name" value="NACHT DOMAIN-CONTAINING PROTEIN"/>
    <property type="match status" value="1"/>
</dbReference>
<dbReference type="InterPro" id="IPR056884">
    <property type="entry name" value="NPHP3-like_N"/>
</dbReference>
<feature type="region of interest" description="Disordered" evidence="2">
    <location>
        <begin position="236"/>
        <end position="263"/>
    </location>
</feature>
<feature type="compositionally biased region" description="Polar residues" evidence="2">
    <location>
        <begin position="237"/>
        <end position="263"/>
    </location>
</feature>
<evidence type="ECO:0000313" key="5">
    <source>
        <dbReference type="Proteomes" id="UP001213000"/>
    </source>
</evidence>
<feature type="region of interest" description="Disordered" evidence="2">
    <location>
        <begin position="149"/>
        <end position="204"/>
    </location>
</feature>
<feature type="compositionally biased region" description="Pro residues" evidence="2">
    <location>
        <begin position="154"/>
        <end position="172"/>
    </location>
</feature>
<comment type="caution">
    <text evidence="4">The sequence shown here is derived from an EMBL/GenBank/DDBJ whole genome shotgun (WGS) entry which is preliminary data.</text>
</comment>
<keyword evidence="1" id="KW-0677">Repeat</keyword>
<evidence type="ECO:0000259" key="3">
    <source>
        <dbReference type="Pfam" id="PF24883"/>
    </source>
</evidence>
<dbReference type="PANTHER" id="PTHR10039">
    <property type="entry name" value="AMELOGENIN"/>
    <property type="match status" value="1"/>
</dbReference>
<evidence type="ECO:0000256" key="2">
    <source>
        <dbReference type="SAM" id="MobiDB-lite"/>
    </source>
</evidence>
<feature type="compositionally biased region" description="Low complexity" evidence="2">
    <location>
        <begin position="173"/>
        <end position="186"/>
    </location>
</feature>
<evidence type="ECO:0000256" key="1">
    <source>
        <dbReference type="ARBA" id="ARBA00022737"/>
    </source>
</evidence>
<reference evidence="4" key="1">
    <citation type="submission" date="2022-07" db="EMBL/GenBank/DDBJ databases">
        <title>Genome Sequence of Leucocoprinus birnbaumii.</title>
        <authorList>
            <person name="Buettner E."/>
        </authorList>
    </citation>
    <scope>NUCLEOTIDE SEQUENCE</scope>
    <source>
        <strain evidence="4">VT141</strain>
    </source>
</reference>
<feature type="compositionally biased region" description="Pro residues" evidence="2">
    <location>
        <begin position="192"/>
        <end position="204"/>
    </location>
</feature>
<dbReference type="EMBL" id="JANIEX010001102">
    <property type="protein sequence ID" value="KAJ3560821.1"/>
    <property type="molecule type" value="Genomic_DNA"/>
</dbReference>